<evidence type="ECO:0000256" key="3">
    <source>
        <dbReference type="ARBA" id="ARBA00023002"/>
    </source>
</evidence>
<evidence type="ECO:0000313" key="10">
    <source>
        <dbReference type="EMBL" id="RUS74773.1"/>
    </source>
</evidence>
<dbReference type="InterPro" id="IPR001117">
    <property type="entry name" value="Cu-oxidase_2nd"/>
</dbReference>
<dbReference type="PROSITE" id="PS00080">
    <property type="entry name" value="MULTICOPPER_OXIDASE2"/>
    <property type="match status" value="1"/>
</dbReference>
<dbReference type="SUPFAM" id="SSF49503">
    <property type="entry name" value="Cupredoxins"/>
    <property type="match status" value="3"/>
</dbReference>
<evidence type="ECO:0000313" key="11">
    <source>
        <dbReference type="Proteomes" id="UP000271974"/>
    </source>
</evidence>
<organism evidence="10 11">
    <name type="scientific">Elysia chlorotica</name>
    <name type="common">Eastern emerald elysia</name>
    <name type="synonym">Sea slug</name>
    <dbReference type="NCBI Taxonomy" id="188477"/>
    <lineage>
        <taxon>Eukaryota</taxon>
        <taxon>Metazoa</taxon>
        <taxon>Spiralia</taxon>
        <taxon>Lophotrochozoa</taxon>
        <taxon>Mollusca</taxon>
        <taxon>Gastropoda</taxon>
        <taxon>Heterobranchia</taxon>
        <taxon>Euthyneura</taxon>
        <taxon>Panpulmonata</taxon>
        <taxon>Sacoglossa</taxon>
        <taxon>Placobranchoidea</taxon>
        <taxon>Plakobranchidae</taxon>
        <taxon>Elysia</taxon>
    </lineage>
</organism>
<sequence>MRRNPLPVVLNCYGAVLLLLLLCAPSSVQARDDLYDLDDYRSHPCNRPCEDQASPRLCQYKWVVESYWTLSKACLNCPFNQSDCSRPHCIATDGVQRGIIAVNRRLPGPAVEVCEGDMVEVKVQNELSNGEGTSIHWHGLLQKGTPHMDGVSLLTQCPITARSSFTYRFKALDPGTHYWHGHTGMQRADGLFGAIVVRQSLNRDPHSALYDHDLSEHVIIVNDWLNRMTLTQYLAHHHNDGDNLPSSMLINGMGAYEEFKDGNSSLYTPRASFTVQGGKKYRFRVISNAVFECPIQISVDGHTMTVIASDGSPIKPFTTDSFDILSGERYDFILYADKTATLRNYWIRARGMVLCGFKKAHQVALLNYAGAPDVDPPEPTDWDSSIRGGIKLNPWNGPTSNDEFDITRMHAELPDENDGVLTSVPDKKFYLGMLFNRVDSLKYNNPEFYPLSVVVSNKRILSPQINFISSKLPASPPLSQYDDVSKSEYCNEFTVQKDCALDWCTCTHKVDVALGDLVEIVVIDQGLPWTNSHPVHIHGFKFRVIAMGKMGTSTSFEAVKQLDKQGNITRSTMRAPYKDSITVPDAGYAVLRFRADNPGMWLFHCHVESHSDIGMAVVIQVGDKSEFPKPPRNFPRCGSWDGEYGDDDNDDVDGNQGNGNGNDRSCSKDVASPGRAVSVFLMVVTCSLSIWIGYTSSLL</sequence>
<dbReference type="InterPro" id="IPR011706">
    <property type="entry name" value="Cu-oxidase_C"/>
</dbReference>
<dbReference type="Proteomes" id="UP000271974">
    <property type="component" value="Unassembled WGS sequence"/>
</dbReference>
<evidence type="ECO:0008006" key="12">
    <source>
        <dbReference type="Google" id="ProtNLM"/>
    </source>
</evidence>
<dbReference type="InterPro" id="IPR045087">
    <property type="entry name" value="Cu-oxidase_fam"/>
</dbReference>
<evidence type="ECO:0000259" key="8">
    <source>
        <dbReference type="Pfam" id="PF07731"/>
    </source>
</evidence>
<feature type="domain" description="Plastocyanin-like" evidence="9">
    <location>
        <begin position="88"/>
        <end position="200"/>
    </location>
</feature>
<feature type="domain" description="Plastocyanin-like" evidence="7">
    <location>
        <begin position="216"/>
        <end position="371"/>
    </location>
</feature>
<keyword evidence="3" id="KW-0560">Oxidoreductase</keyword>
<accession>A0A433SZM7</accession>
<protein>
    <recommendedName>
        <fullName evidence="12">Laccase</fullName>
    </recommendedName>
</protein>
<feature type="region of interest" description="Disordered" evidence="5">
    <location>
        <begin position="629"/>
        <end position="670"/>
    </location>
</feature>
<keyword evidence="2" id="KW-0479">Metal-binding</keyword>
<dbReference type="FunFam" id="2.60.40.420:FF:000045">
    <property type="entry name" value="Laccase 2"/>
    <property type="match status" value="1"/>
</dbReference>
<feature type="domain" description="Plastocyanin-like" evidence="8">
    <location>
        <begin position="478"/>
        <end position="624"/>
    </location>
</feature>
<dbReference type="CDD" id="cd13905">
    <property type="entry name" value="CuRO_3_tcLLC2_insect_like"/>
    <property type="match status" value="1"/>
</dbReference>
<evidence type="ECO:0000256" key="1">
    <source>
        <dbReference type="ARBA" id="ARBA00010609"/>
    </source>
</evidence>
<dbReference type="PANTHER" id="PTHR11709:SF394">
    <property type="entry name" value="FI03373P-RELATED"/>
    <property type="match status" value="1"/>
</dbReference>
<dbReference type="STRING" id="188477.A0A433SZM7"/>
<dbReference type="EMBL" id="RQTK01000801">
    <property type="protein sequence ID" value="RUS74773.1"/>
    <property type="molecule type" value="Genomic_DNA"/>
</dbReference>
<keyword evidence="6" id="KW-0732">Signal</keyword>
<dbReference type="GO" id="GO:0006826">
    <property type="term" value="P:iron ion transport"/>
    <property type="evidence" value="ECO:0007669"/>
    <property type="project" value="TreeGrafter"/>
</dbReference>
<comment type="similarity">
    <text evidence="1">Belongs to the multicopper oxidase family.</text>
</comment>
<dbReference type="FunFam" id="2.60.40.420:FF:000031">
    <property type="entry name" value="Laccase-2 isoform A"/>
    <property type="match status" value="1"/>
</dbReference>
<dbReference type="GO" id="GO:0005507">
    <property type="term" value="F:copper ion binding"/>
    <property type="evidence" value="ECO:0007669"/>
    <property type="project" value="InterPro"/>
</dbReference>
<keyword evidence="4" id="KW-0186">Copper</keyword>
<evidence type="ECO:0000256" key="5">
    <source>
        <dbReference type="SAM" id="MobiDB-lite"/>
    </source>
</evidence>
<name>A0A433SZM7_ELYCH</name>
<evidence type="ECO:0000259" key="7">
    <source>
        <dbReference type="Pfam" id="PF00394"/>
    </source>
</evidence>
<keyword evidence="11" id="KW-1185">Reference proteome</keyword>
<evidence type="ECO:0000259" key="9">
    <source>
        <dbReference type="Pfam" id="PF07732"/>
    </source>
</evidence>
<dbReference type="InterPro" id="IPR011707">
    <property type="entry name" value="Cu-oxidase-like_N"/>
</dbReference>
<feature type="compositionally biased region" description="Acidic residues" evidence="5">
    <location>
        <begin position="643"/>
        <end position="653"/>
    </location>
</feature>
<dbReference type="InterPro" id="IPR002355">
    <property type="entry name" value="Cu_oxidase_Cu_BS"/>
</dbReference>
<evidence type="ECO:0000256" key="4">
    <source>
        <dbReference type="ARBA" id="ARBA00023008"/>
    </source>
</evidence>
<comment type="caution">
    <text evidence="10">The sequence shown here is derived from an EMBL/GenBank/DDBJ whole genome shotgun (WGS) entry which is preliminary data.</text>
</comment>
<dbReference type="CDD" id="cd13858">
    <property type="entry name" value="CuRO_1_tcLCC2_insect_like"/>
    <property type="match status" value="1"/>
</dbReference>
<proteinExistence type="inferred from homology"/>
<dbReference type="OrthoDB" id="2121828at2759"/>
<evidence type="ECO:0000256" key="2">
    <source>
        <dbReference type="ARBA" id="ARBA00022723"/>
    </source>
</evidence>
<dbReference type="Pfam" id="PF07731">
    <property type="entry name" value="Cu-oxidase_2"/>
    <property type="match status" value="1"/>
</dbReference>
<reference evidence="10 11" key="1">
    <citation type="submission" date="2019-01" db="EMBL/GenBank/DDBJ databases">
        <title>A draft genome assembly of the solar-powered sea slug Elysia chlorotica.</title>
        <authorList>
            <person name="Cai H."/>
            <person name="Li Q."/>
            <person name="Fang X."/>
            <person name="Li J."/>
            <person name="Curtis N.E."/>
            <person name="Altenburger A."/>
            <person name="Shibata T."/>
            <person name="Feng M."/>
            <person name="Maeda T."/>
            <person name="Schwartz J.A."/>
            <person name="Shigenobu S."/>
            <person name="Lundholm N."/>
            <person name="Nishiyama T."/>
            <person name="Yang H."/>
            <person name="Hasebe M."/>
            <person name="Li S."/>
            <person name="Pierce S.K."/>
            <person name="Wang J."/>
        </authorList>
    </citation>
    <scope>NUCLEOTIDE SEQUENCE [LARGE SCALE GENOMIC DNA]</scope>
    <source>
        <strain evidence="10">EC2010</strain>
        <tissue evidence="10">Whole organism of an adult</tissue>
    </source>
</reference>
<dbReference type="GO" id="GO:0005886">
    <property type="term" value="C:plasma membrane"/>
    <property type="evidence" value="ECO:0007669"/>
    <property type="project" value="TreeGrafter"/>
</dbReference>
<feature type="signal peptide" evidence="6">
    <location>
        <begin position="1"/>
        <end position="30"/>
    </location>
</feature>
<dbReference type="CDD" id="cd13884">
    <property type="entry name" value="CuRO_2_tcLCC_insect_like"/>
    <property type="match status" value="1"/>
</dbReference>
<dbReference type="PANTHER" id="PTHR11709">
    <property type="entry name" value="MULTI-COPPER OXIDASE"/>
    <property type="match status" value="1"/>
</dbReference>
<dbReference type="GO" id="GO:0016491">
    <property type="term" value="F:oxidoreductase activity"/>
    <property type="evidence" value="ECO:0007669"/>
    <property type="project" value="UniProtKB-KW"/>
</dbReference>
<dbReference type="Pfam" id="PF00394">
    <property type="entry name" value="Cu-oxidase"/>
    <property type="match status" value="1"/>
</dbReference>
<dbReference type="AlphaFoldDB" id="A0A433SZM7"/>
<gene>
    <name evidence="10" type="ORF">EGW08_017471</name>
</gene>
<feature type="chain" id="PRO_5019521784" description="Laccase" evidence="6">
    <location>
        <begin position="31"/>
        <end position="699"/>
    </location>
</feature>
<dbReference type="Gene3D" id="2.60.40.420">
    <property type="entry name" value="Cupredoxins - blue copper proteins"/>
    <property type="match status" value="3"/>
</dbReference>
<evidence type="ECO:0000256" key="6">
    <source>
        <dbReference type="SAM" id="SignalP"/>
    </source>
</evidence>
<dbReference type="InterPro" id="IPR008972">
    <property type="entry name" value="Cupredoxin"/>
</dbReference>
<dbReference type="Pfam" id="PF07732">
    <property type="entry name" value="Cu-oxidase_3"/>
    <property type="match status" value="1"/>
</dbReference>